<dbReference type="GeneID" id="14691561"/>
<dbReference type="EMBL" id="DF157097">
    <property type="protein sequence ID" value="GAB65172.1"/>
    <property type="molecule type" value="Genomic_DNA"/>
</dbReference>
<evidence type="ECO:0000256" key="1">
    <source>
        <dbReference type="SAM" id="MobiDB-lite"/>
    </source>
</evidence>
<dbReference type="RefSeq" id="XP_004221119.1">
    <property type="nucleotide sequence ID" value="XM_004221071.1"/>
</dbReference>
<dbReference type="PhylomeDB" id="K6V7S4"/>
<dbReference type="eggNOG" id="ENOG502QVT7">
    <property type="taxonomic scope" value="Eukaryota"/>
</dbReference>
<accession>K6V7S4</accession>
<dbReference type="Pfam" id="PF12237">
    <property type="entry name" value="PCIF1_WW"/>
    <property type="match status" value="1"/>
</dbReference>
<proteinExistence type="predicted"/>
<evidence type="ECO:0000259" key="2">
    <source>
        <dbReference type="Pfam" id="PF12237"/>
    </source>
</evidence>
<dbReference type="GO" id="GO:0099122">
    <property type="term" value="F:RNA polymerase II C-terminal domain binding"/>
    <property type="evidence" value="ECO:0007669"/>
    <property type="project" value="InterPro"/>
</dbReference>
<evidence type="ECO:0000313" key="3">
    <source>
        <dbReference type="EMBL" id="GAB65172.1"/>
    </source>
</evidence>
<feature type="domain" description="PCIF1 WW" evidence="2">
    <location>
        <begin position="1219"/>
        <end position="1321"/>
    </location>
</feature>
<dbReference type="Proteomes" id="UP000006319">
    <property type="component" value="Chromosome 5"/>
</dbReference>
<name>K6V7S4_PLACD</name>
<dbReference type="VEuPathDB" id="PlasmoDB:PCYB_051900"/>
<evidence type="ECO:0000313" key="4">
    <source>
        <dbReference type="Proteomes" id="UP000006319"/>
    </source>
</evidence>
<dbReference type="PANTHER" id="PTHR21727:SF0">
    <property type="entry name" value="MRNA (2'-O-METHYLADENOSINE-N(6)-)-METHYLTRANSFERASE"/>
    <property type="match status" value="1"/>
</dbReference>
<dbReference type="GO" id="GO:0016422">
    <property type="term" value="F:mRNA (2'-O-methyladenosine-N6-)-methyltransferase activity"/>
    <property type="evidence" value="ECO:0007669"/>
    <property type="project" value="InterPro"/>
</dbReference>
<reference evidence="3 4" key="1">
    <citation type="journal article" date="2012" name="Nat. Genet.">
        <title>Plasmodium cynomolgi genome sequences provide insight into Plasmodium vivax and the monkey malaria clade.</title>
        <authorList>
            <person name="Tachibana S."/>
            <person name="Sullivan S.A."/>
            <person name="Kawai S."/>
            <person name="Nakamura S."/>
            <person name="Kim H.R."/>
            <person name="Goto N."/>
            <person name="Arisue N."/>
            <person name="Palacpac N.M.Q."/>
            <person name="Honma H."/>
            <person name="Yagi M."/>
            <person name="Tougan T."/>
            <person name="Katakai Y."/>
            <person name="Kaneko O."/>
            <person name="Mita T."/>
            <person name="Kita K."/>
            <person name="Yasutomi Y."/>
            <person name="Sutton P.L."/>
            <person name="Shakhbatyan R."/>
            <person name="Horii T."/>
            <person name="Yasunaga T."/>
            <person name="Barnwell J.W."/>
            <person name="Escalante A.A."/>
            <person name="Carlton J.M."/>
            <person name="Tanabe K."/>
        </authorList>
    </citation>
    <scope>NUCLEOTIDE SEQUENCE [LARGE SCALE GENOMIC DNA]</scope>
    <source>
        <strain evidence="3 4">B</strain>
    </source>
</reference>
<gene>
    <name evidence="3" type="ORF">PCYB_051900</name>
</gene>
<dbReference type="OMA" id="RYCFFFY"/>
<feature type="compositionally biased region" description="Basic and acidic residues" evidence="1">
    <location>
        <begin position="506"/>
        <end position="521"/>
    </location>
</feature>
<protein>
    <recommendedName>
        <fullName evidence="2">PCIF1 WW domain-containing protein</fullName>
    </recommendedName>
</protein>
<dbReference type="InterPro" id="IPR039881">
    <property type="entry name" value="PCIF1-like"/>
</dbReference>
<dbReference type="OrthoDB" id="193787at2759"/>
<feature type="region of interest" description="Disordered" evidence="1">
    <location>
        <begin position="505"/>
        <end position="529"/>
    </location>
</feature>
<organism evidence="3 4">
    <name type="scientific">Plasmodium cynomolgi (strain B)</name>
    <dbReference type="NCBI Taxonomy" id="1120755"/>
    <lineage>
        <taxon>Eukaryota</taxon>
        <taxon>Sar</taxon>
        <taxon>Alveolata</taxon>
        <taxon>Apicomplexa</taxon>
        <taxon>Aconoidasida</taxon>
        <taxon>Haemosporida</taxon>
        <taxon>Plasmodiidae</taxon>
        <taxon>Plasmodium</taxon>
        <taxon>Plasmodium (Plasmodium)</taxon>
    </lineage>
</organism>
<sequence length="1385" mass="162268">MTQRSVGDPSRGLDLHKELNFQREIIKLRKAFLNVYTFELFYKKNLKLKNDYLRIIKRRSGEEGETRCIFQDGECNPRERSLRKRVRCINREFWKAHHVKGHYHVDAVELNRYVCFLEKETLNRFLFSLRIGASSYSFDEEDTYLYWLFVRFVRRSQFVRRGHFLRRSQFVRRGQSARGKLIRRGSNTLRRMHANRKDSPFFCDARYVKQFCAFVAPFVKRQRGNPHFTFLKKYVHSLDFAQASKPKEREENNSSWGTSLRYSIQVWTVQNEDNKLMKRRRVNSPFCMVLSICAKYSTYNLSMHRRRTKSFPLSVHRECLKSRKHQLKVNVGKVKHAMRRFILGHLYENLLSSIFSSLVSKSSQFKWDSVCADTGKASHPYGEEAVFSGEKPYLEESSFEMSEPTQSGILECLMVFFSPVHTYHKIETKDELIFLKNCIRNLLEEDVRKLLHITIVNVALLCEHLPLGYLFPVFLFYFLFLNIPLGSKTGRYDFPSPFEATNLKQRNCEEDPTRNDQRTERCSNPPRLQENGVKETEGYFPRCLLCLYHALRRNKNMTSLEKKKRLVFIVLDTLRENYVEPVDQEESILGLYFGILVNSVCIPHEEELQLISYKVGKGDEGIPHHCPVCCCPCGRYNIRKCLIVGEGKETNPVKTEKGPRCHDVQRIFQRCFQRLNRKESILGHLGGLINPKGRELHNEDFQKGKEGEKKKKNISWNCAMYSPPHELYSIRSRIGRGDHSVRWPFGGDHSVRRLFGGDTVKENNPSNRFSKKGGINSIVKKKHTLGVSNQLENEQGEVHQANRSHEYFYTEGKTFLENLKIFLRPLLSALYRESIVRVNMYFYLCMVQSHLTLRRGGISPKCMSRKGREASARQTRRVTSTTCMSRHFSKKYQGGRYCNHVEDVEDYLACKFDRVVHLLCTRSGSSAIANRRLRRTTSYLQDSVKNLNVWLILLVYRLANEMDVHTFGGTTPQGVTTHVSRGANLSLHRSSNILSQMISRSESGKINTKRQRRRNIRPYIRTLLKSVPIQNCDMYEHWEGDCFYIQRKNDVVIFNLRSKGGERNSDDSPHVYYRFNGKNYFVHEKDYKTRRAYKIKCVNLCLLFYRYCFFFYTKNPLVFSFLLNRVFCVCTGCLGRYLVLGRVSNSGTIPAEDASYTYHSFCAIPGPPAEDATTHDCFYKQIGMLIKNRKNIFVRYFHFLVLFLIMRYHTLVGNVRHSGLQVLLPSYCSFFPDIDTFFGSSGNFFEFPLRSGAYEVNPPFDMYLINQLIVYILHHLKKEEHELTFFLVIPMLQDKNYFFELLFGSPYLSAHFLLARNSYTFSTRLLESREEEYISTCDCFVFILQNEKAKIQKGVINNKVALKIKKRWENLSHVKQKKGISWTDG</sequence>
<dbReference type="PANTHER" id="PTHR21727">
    <property type="entry name" value="PHOSPHORYLATED CTD INTERACTING FACTOR 1"/>
    <property type="match status" value="1"/>
</dbReference>
<dbReference type="KEGG" id="pcy:PCYB_051900"/>
<dbReference type="InterPro" id="IPR022035">
    <property type="entry name" value="PCIF1_WW"/>
</dbReference>
<keyword evidence="4" id="KW-1185">Reference proteome</keyword>